<comment type="catalytic activity">
    <reaction evidence="3">
        <text>N-formylmethanofuran + 2 oxidized [2Fe-2S]-[ferredoxin] + H2O = methanofuran + 2 reduced [2Fe-2S]-[ferredoxin] + CO2 + H(+)</text>
        <dbReference type="Rhea" id="RHEA:19841"/>
        <dbReference type="Rhea" id="RHEA-COMP:10000"/>
        <dbReference type="Rhea" id="RHEA-COMP:10001"/>
        <dbReference type="ChEBI" id="CHEBI:15377"/>
        <dbReference type="ChEBI" id="CHEBI:15378"/>
        <dbReference type="ChEBI" id="CHEBI:16526"/>
        <dbReference type="ChEBI" id="CHEBI:33737"/>
        <dbReference type="ChEBI" id="CHEBI:33738"/>
        <dbReference type="ChEBI" id="CHEBI:57727"/>
        <dbReference type="ChEBI" id="CHEBI:58151"/>
        <dbReference type="EC" id="1.2.7.12"/>
    </reaction>
</comment>
<dbReference type="RefSeq" id="WP_220682172.1">
    <property type="nucleotide sequence ID" value="NZ_CP037968.1"/>
</dbReference>
<dbReference type="GO" id="GO:0046914">
    <property type="term" value="F:transition metal ion binding"/>
    <property type="evidence" value="ECO:0007669"/>
    <property type="project" value="InterPro"/>
</dbReference>
<evidence type="ECO:0000256" key="1">
    <source>
        <dbReference type="ARBA" id="ARBA00004830"/>
    </source>
</evidence>
<sequence length="257" mass="27701">MRVVLTMKKRTNPHIPIEAETINPAFLRWGSDDLTVWEGNKERRLDEVFEIEVEGTASSVNEVEVVLRGDTSRVKRVGEYMDGGRIVIEGDIGMHCANFMAAGTIEVMGNAGGWFARELRGGTVVCHGDAGHYCAAGYRGEKKGMKGGKVEVFGNAGDFTAEHLFGGEVIVHGNCGDMPGVEMQGGTLTIHGDCSRPCGNMTDGRCVVLGCASGMLPTFEKQGEAEGPDGLPLTRFTGDVANRGKGNLLVRRYQYLE</sequence>
<evidence type="ECO:0000256" key="3">
    <source>
        <dbReference type="ARBA" id="ARBA00048228"/>
    </source>
</evidence>
<dbReference type="AlphaFoldDB" id="A0A8G1EHK2"/>
<dbReference type="GO" id="GO:0018493">
    <property type="term" value="F:formylmethanofuran dehydrogenase activity"/>
    <property type="evidence" value="ECO:0007669"/>
    <property type="project" value="UniProtKB-EC"/>
</dbReference>
<dbReference type="PANTHER" id="PTHR39673:SF5">
    <property type="entry name" value="TUNGSTEN-CONTAINING FORMYLMETHANOFURAN DEHYDROGENASE 2 SUBUNIT C"/>
    <property type="match status" value="1"/>
</dbReference>
<comment type="pathway">
    <text evidence="1">One-carbon metabolism; methanogenesis from CO(2); 5,10-methenyl-5,6,7,8-tetrahydromethanopterin from CO(2): step 1/3.</text>
</comment>
<reference evidence="4" key="2">
    <citation type="submission" date="2019-03" db="EMBL/GenBank/DDBJ databases">
        <authorList>
            <person name="Chen S.-C."/>
            <person name="Wu S.-Y."/>
            <person name="Lai M.-C."/>
        </authorList>
    </citation>
    <scope>NUCLEOTIDE SEQUENCE</scope>
    <source>
        <strain evidence="4">ML15</strain>
    </source>
</reference>
<evidence type="ECO:0000313" key="5">
    <source>
        <dbReference type="Proteomes" id="UP000826709"/>
    </source>
</evidence>
<dbReference type="Proteomes" id="UP000826709">
    <property type="component" value="Chromosome"/>
</dbReference>
<organism evidence="4 5">
    <name type="scientific">Methanofollis formosanus</name>
    <dbReference type="NCBI Taxonomy" id="299308"/>
    <lineage>
        <taxon>Archaea</taxon>
        <taxon>Methanobacteriati</taxon>
        <taxon>Methanobacteriota</taxon>
        <taxon>Stenosarchaea group</taxon>
        <taxon>Methanomicrobia</taxon>
        <taxon>Methanomicrobiales</taxon>
        <taxon>Methanomicrobiaceae</taxon>
        <taxon>Methanofollis</taxon>
    </lineage>
</organism>
<proteinExistence type="predicted"/>
<gene>
    <name evidence="4" type="ORF">E2N92_02710</name>
</gene>
<accession>A0A8G1EHK2</accession>
<keyword evidence="5" id="KW-1185">Reference proteome</keyword>
<dbReference type="InterPro" id="IPR036485">
    <property type="entry name" value="Glu_synth_asu_C_sf"/>
</dbReference>
<evidence type="ECO:0000313" key="4">
    <source>
        <dbReference type="EMBL" id="QYZ80369.1"/>
    </source>
</evidence>
<evidence type="ECO:0000256" key="2">
    <source>
        <dbReference type="ARBA" id="ARBA00012692"/>
    </source>
</evidence>
<dbReference type="PANTHER" id="PTHR39673">
    <property type="entry name" value="TUNGSTEN FORMYLMETHANOFURAN DEHYDROGENASE, SUBUNIT C (FWDC)"/>
    <property type="match status" value="1"/>
</dbReference>
<dbReference type="SUPFAM" id="SSF69336">
    <property type="entry name" value="Alpha subunit of glutamate synthase, C-terminal domain"/>
    <property type="match status" value="1"/>
</dbReference>
<dbReference type="EC" id="1.2.7.12" evidence="2"/>
<dbReference type="UniPathway" id="UPA00640">
    <property type="reaction ID" value="UER00692"/>
</dbReference>
<reference evidence="4" key="1">
    <citation type="journal article" date="2005" name="Int. J. Syst. Evol. Microbiol.">
        <title>Methanofollis formosanus sp. nov., isolated from a fish pond.</title>
        <authorList>
            <person name="Wu S.Y."/>
            <person name="Chen S.C."/>
            <person name="Lai M.C."/>
        </authorList>
    </citation>
    <scope>NUCLEOTIDE SEQUENCE</scope>
    <source>
        <strain evidence="4">ML15</strain>
    </source>
</reference>
<dbReference type="Gene3D" id="2.160.20.60">
    <property type="entry name" value="Glutamate synthase, alpha subunit, C-terminal domain"/>
    <property type="match status" value="2"/>
</dbReference>
<dbReference type="KEGG" id="mfk:E2N92_02710"/>
<dbReference type="InterPro" id="IPR017550">
    <property type="entry name" value="Formylmethanofuran_DH_suC"/>
</dbReference>
<protein>
    <recommendedName>
        <fullName evidence="2">formylmethanofuran dehydrogenase</fullName>
        <ecNumber evidence="2">1.2.7.12</ecNumber>
    </recommendedName>
</protein>
<dbReference type="GO" id="GO:0019386">
    <property type="term" value="P:methanogenesis, from carbon dioxide"/>
    <property type="evidence" value="ECO:0007669"/>
    <property type="project" value="UniProtKB-UniPathway"/>
</dbReference>
<name>A0A8G1EHK2_9EURY</name>
<dbReference type="EMBL" id="CP037968">
    <property type="protein sequence ID" value="QYZ80369.1"/>
    <property type="molecule type" value="Genomic_DNA"/>
</dbReference>
<dbReference type="NCBIfam" id="TIGR03122">
    <property type="entry name" value="one_C_dehyd_C"/>
    <property type="match status" value="1"/>
</dbReference>
<dbReference type="OrthoDB" id="106216at2157"/>